<dbReference type="EMBL" id="JADYXP020000002">
    <property type="protein sequence ID" value="KAL0129839.1"/>
    <property type="molecule type" value="Genomic_DNA"/>
</dbReference>
<organism evidence="1 2">
    <name type="scientific">Cardiocondyla obscurior</name>
    <dbReference type="NCBI Taxonomy" id="286306"/>
    <lineage>
        <taxon>Eukaryota</taxon>
        <taxon>Metazoa</taxon>
        <taxon>Ecdysozoa</taxon>
        <taxon>Arthropoda</taxon>
        <taxon>Hexapoda</taxon>
        <taxon>Insecta</taxon>
        <taxon>Pterygota</taxon>
        <taxon>Neoptera</taxon>
        <taxon>Endopterygota</taxon>
        <taxon>Hymenoptera</taxon>
        <taxon>Apocrita</taxon>
        <taxon>Aculeata</taxon>
        <taxon>Formicoidea</taxon>
        <taxon>Formicidae</taxon>
        <taxon>Myrmicinae</taxon>
        <taxon>Cardiocondyla</taxon>
    </lineage>
</organism>
<dbReference type="AlphaFoldDB" id="A0AAW2GRL9"/>
<name>A0AAW2GRL9_9HYME</name>
<accession>A0AAW2GRL9</accession>
<keyword evidence="2" id="KW-1185">Reference proteome</keyword>
<gene>
    <name evidence="1" type="ORF">PUN28_001829</name>
</gene>
<comment type="caution">
    <text evidence="1">The sequence shown here is derived from an EMBL/GenBank/DDBJ whole genome shotgun (WGS) entry which is preliminary data.</text>
</comment>
<protein>
    <submittedName>
        <fullName evidence="1">Uncharacterized protein</fullName>
    </submittedName>
</protein>
<evidence type="ECO:0000313" key="1">
    <source>
        <dbReference type="EMBL" id="KAL0129839.1"/>
    </source>
</evidence>
<dbReference type="Proteomes" id="UP001430953">
    <property type="component" value="Unassembled WGS sequence"/>
</dbReference>
<sequence length="89" mass="10473">MYYRKFDCRLEQSTNIDISFRAHPKLITIKLMGETDKLLLTITEWLSHDINAVIPTTKLHSRKKGRSIHQQVVKYVYLHSDKEADCDIL</sequence>
<proteinExistence type="predicted"/>
<reference evidence="1 2" key="1">
    <citation type="submission" date="2023-03" db="EMBL/GenBank/DDBJ databases">
        <title>High recombination rates correlate with genetic variation in Cardiocondyla obscurior ants.</title>
        <authorList>
            <person name="Errbii M."/>
        </authorList>
    </citation>
    <scope>NUCLEOTIDE SEQUENCE [LARGE SCALE GENOMIC DNA]</scope>
    <source>
        <strain evidence="1">Alpha-2009</strain>
        <tissue evidence="1">Whole body</tissue>
    </source>
</reference>
<evidence type="ECO:0000313" key="2">
    <source>
        <dbReference type="Proteomes" id="UP001430953"/>
    </source>
</evidence>